<dbReference type="PANTHER" id="PTHR33332">
    <property type="entry name" value="REVERSE TRANSCRIPTASE DOMAIN-CONTAINING PROTEIN"/>
    <property type="match status" value="1"/>
</dbReference>
<sequence length="132" mass="14632">MKFSKGKCRVLHLRRNNPKCWHRLGPGRLETSSAEKDLGVLVGDKLTMSWHCALRARRDNGILRCIGKSVASRSREVILPPLLGPPEATSEILCPVLVSSIQERQGASGEGPVEATKMILSLEDLSYEERLQ</sequence>
<comment type="caution">
    <text evidence="1">The sequence shown here is derived from an EMBL/GenBank/DDBJ whole genome shotgun (WGS) entry which is preliminary data.</text>
</comment>
<keyword evidence="2" id="KW-1185">Reference proteome</keyword>
<dbReference type="EMBL" id="WHWB01033582">
    <property type="protein sequence ID" value="KAJ7418784.1"/>
    <property type="molecule type" value="Genomic_DNA"/>
</dbReference>
<name>A0ABQ9DHL0_9PASS</name>
<reference evidence="1" key="1">
    <citation type="submission" date="2019-10" db="EMBL/GenBank/DDBJ databases">
        <authorList>
            <person name="Soares A.E.R."/>
            <person name="Aleixo A."/>
            <person name="Schneider P."/>
            <person name="Miyaki C.Y."/>
            <person name="Schneider M.P."/>
            <person name="Mello C."/>
            <person name="Vasconcelos A.T.R."/>
        </authorList>
    </citation>
    <scope>NUCLEOTIDE SEQUENCE</scope>
    <source>
        <tissue evidence="1">Muscle</tissue>
    </source>
</reference>
<organism evidence="1 2">
    <name type="scientific">Willisornis vidua</name>
    <name type="common">Xingu scale-backed antbird</name>
    <dbReference type="NCBI Taxonomy" id="1566151"/>
    <lineage>
        <taxon>Eukaryota</taxon>
        <taxon>Metazoa</taxon>
        <taxon>Chordata</taxon>
        <taxon>Craniata</taxon>
        <taxon>Vertebrata</taxon>
        <taxon>Euteleostomi</taxon>
        <taxon>Archelosauria</taxon>
        <taxon>Archosauria</taxon>
        <taxon>Dinosauria</taxon>
        <taxon>Saurischia</taxon>
        <taxon>Theropoda</taxon>
        <taxon>Coelurosauria</taxon>
        <taxon>Aves</taxon>
        <taxon>Neognathae</taxon>
        <taxon>Neoaves</taxon>
        <taxon>Telluraves</taxon>
        <taxon>Australaves</taxon>
        <taxon>Passeriformes</taxon>
        <taxon>Thamnophilidae</taxon>
        <taxon>Willisornis</taxon>
    </lineage>
</organism>
<gene>
    <name evidence="1" type="ORF">WISP_57543</name>
</gene>
<accession>A0ABQ9DHL0</accession>
<evidence type="ECO:0000313" key="2">
    <source>
        <dbReference type="Proteomes" id="UP001145742"/>
    </source>
</evidence>
<protein>
    <submittedName>
        <fullName evidence="1">Rna-directed dna polymerase from mobile element jockey-like</fullName>
    </submittedName>
</protein>
<dbReference type="Proteomes" id="UP001145742">
    <property type="component" value="Unassembled WGS sequence"/>
</dbReference>
<proteinExistence type="predicted"/>
<evidence type="ECO:0000313" key="1">
    <source>
        <dbReference type="EMBL" id="KAJ7418784.1"/>
    </source>
</evidence>